<dbReference type="PANTHER" id="PTHR31144:SF1">
    <property type="entry name" value="UPF0602 PROTEIN C4ORF47"/>
    <property type="match status" value="1"/>
</dbReference>
<keyword evidence="7" id="KW-1185">Reference proteome</keyword>
<gene>
    <name evidence="6" type="ORF">scyTo_0013889</name>
</gene>
<accession>A0A401P6Y3</accession>
<evidence type="ECO:0000256" key="5">
    <source>
        <dbReference type="ARBA" id="ARBA00035693"/>
    </source>
</evidence>
<organism evidence="6 7">
    <name type="scientific">Scyliorhinus torazame</name>
    <name type="common">Cloudy catshark</name>
    <name type="synonym">Catulus torazame</name>
    <dbReference type="NCBI Taxonomy" id="75743"/>
    <lineage>
        <taxon>Eukaryota</taxon>
        <taxon>Metazoa</taxon>
        <taxon>Chordata</taxon>
        <taxon>Craniata</taxon>
        <taxon>Vertebrata</taxon>
        <taxon>Chondrichthyes</taxon>
        <taxon>Elasmobranchii</taxon>
        <taxon>Galeomorphii</taxon>
        <taxon>Galeoidea</taxon>
        <taxon>Carcharhiniformes</taxon>
        <taxon>Scyliorhinidae</taxon>
        <taxon>Scyliorhinus</taxon>
    </lineage>
</organism>
<proteinExistence type="inferred from homology"/>
<comment type="subcellular location">
    <subcellularLocation>
        <location evidence="1">Cytoplasm</location>
        <location evidence="1">Cytoskeleton</location>
        <location evidence="1">Microtubule organizing center</location>
        <location evidence="1">Centrosome</location>
    </subcellularLocation>
</comment>
<evidence type="ECO:0000313" key="7">
    <source>
        <dbReference type="Proteomes" id="UP000288216"/>
    </source>
</evidence>
<evidence type="ECO:0000313" key="6">
    <source>
        <dbReference type="EMBL" id="GCB68887.1"/>
    </source>
</evidence>
<keyword evidence="3" id="KW-0206">Cytoskeleton</keyword>
<comment type="similarity">
    <text evidence="4">Belongs to the CFAP96 family.</text>
</comment>
<reference evidence="6 7" key="1">
    <citation type="journal article" date="2018" name="Nat. Ecol. Evol.">
        <title>Shark genomes provide insights into elasmobranch evolution and the origin of vertebrates.</title>
        <authorList>
            <person name="Hara Y"/>
            <person name="Yamaguchi K"/>
            <person name="Onimaru K"/>
            <person name="Kadota M"/>
            <person name="Koyanagi M"/>
            <person name="Keeley SD"/>
            <person name="Tatsumi K"/>
            <person name="Tanaka K"/>
            <person name="Motone F"/>
            <person name="Kageyama Y"/>
            <person name="Nozu R"/>
            <person name="Adachi N"/>
            <person name="Nishimura O"/>
            <person name="Nakagawa R"/>
            <person name="Tanegashima C"/>
            <person name="Kiyatake I"/>
            <person name="Matsumoto R"/>
            <person name="Murakumo K"/>
            <person name="Nishida K"/>
            <person name="Terakita A"/>
            <person name="Kuratani S"/>
            <person name="Sato K"/>
            <person name="Hyodo S Kuraku.S."/>
        </authorList>
    </citation>
    <scope>NUCLEOTIDE SEQUENCE [LARGE SCALE GENOMIC DNA]</scope>
</reference>
<dbReference type="Proteomes" id="UP000288216">
    <property type="component" value="Unassembled WGS sequence"/>
</dbReference>
<keyword evidence="2" id="KW-0963">Cytoplasm</keyword>
<evidence type="ECO:0000256" key="4">
    <source>
        <dbReference type="ARBA" id="ARBA00035656"/>
    </source>
</evidence>
<evidence type="ECO:0000256" key="1">
    <source>
        <dbReference type="ARBA" id="ARBA00004300"/>
    </source>
</evidence>
<dbReference type="PANTHER" id="PTHR31144">
    <property type="entry name" value="UPF0602 PROTEIN C4ORF47"/>
    <property type="match status" value="1"/>
</dbReference>
<dbReference type="InterPro" id="IPR029358">
    <property type="entry name" value="CFAP96"/>
</dbReference>
<dbReference type="GO" id="GO:0005813">
    <property type="term" value="C:centrosome"/>
    <property type="evidence" value="ECO:0007669"/>
    <property type="project" value="UniProtKB-SubCell"/>
</dbReference>
<protein>
    <recommendedName>
        <fullName evidence="5">Cilia-and flagella-associated protein 96</fullName>
    </recommendedName>
</protein>
<dbReference type="AlphaFoldDB" id="A0A401P6Y3"/>
<evidence type="ECO:0000256" key="3">
    <source>
        <dbReference type="ARBA" id="ARBA00023212"/>
    </source>
</evidence>
<dbReference type="EMBL" id="BFAA01007273">
    <property type="protein sequence ID" value="GCB68887.1"/>
    <property type="molecule type" value="Genomic_DNA"/>
</dbReference>
<sequence length="205" mass="22446">MGNEEMAEALNRSGLGSYYGTIGGPYKAFSGLTKQKLPFVPENKNFFTNPGKEGTGYGYANLTIGPSYEHAPDAYVVKDTKKEQLIDGPFRLNLYPKEYFDSNPYKSERILPPIKQAAAAKKIETPFKPSSPGKSTGGMKAGTFDVYPAHFSTLNKVPKEAPTTGLVFRPTAGPKSRPVKSVLAANINRVVNNLNYKSIQHVMSY</sequence>
<dbReference type="STRING" id="75743.A0A401P6Y3"/>
<dbReference type="GO" id="GO:0005881">
    <property type="term" value="C:cytoplasmic microtubule"/>
    <property type="evidence" value="ECO:0007669"/>
    <property type="project" value="TreeGrafter"/>
</dbReference>
<comment type="caution">
    <text evidence="6">The sequence shown here is derived from an EMBL/GenBank/DDBJ whole genome shotgun (WGS) entry which is preliminary data.</text>
</comment>
<evidence type="ECO:0000256" key="2">
    <source>
        <dbReference type="ARBA" id="ARBA00022490"/>
    </source>
</evidence>
<dbReference type="Pfam" id="PF15239">
    <property type="entry name" value="CFAP96-like"/>
    <property type="match status" value="1"/>
</dbReference>
<name>A0A401P6Y3_SCYTO</name>
<dbReference type="OrthoDB" id="283553at2759"/>